<keyword evidence="2" id="KW-0472">Membrane</keyword>
<evidence type="ECO:0000313" key="5">
    <source>
        <dbReference type="Proteomes" id="UP000799766"/>
    </source>
</evidence>
<name>A0A6A6P0S6_9PEZI</name>
<feature type="chain" id="PRO_5025601122" description="Mid2 domain-containing protein" evidence="3">
    <location>
        <begin position="21"/>
        <end position="308"/>
    </location>
</feature>
<feature type="compositionally biased region" description="Low complexity" evidence="1">
    <location>
        <begin position="199"/>
        <end position="211"/>
    </location>
</feature>
<feature type="region of interest" description="Disordered" evidence="1">
    <location>
        <begin position="172"/>
        <end position="227"/>
    </location>
</feature>
<accession>A0A6A6P0S6</accession>
<dbReference type="AlphaFoldDB" id="A0A6A6P0S6"/>
<gene>
    <name evidence="4" type="ORF">BDY21DRAFT_25319</name>
</gene>
<evidence type="ECO:0000313" key="4">
    <source>
        <dbReference type="EMBL" id="KAF2457414.1"/>
    </source>
</evidence>
<keyword evidence="3" id="KW-0732">Signal</keyword>
<keyword evidence="2" id="KW-1133">Transmembrane helix</keyword>
<evidence type="ECO:0008006" key="6">
    <source>
        <dbReference type="Google" id="ProtNLM"/>
    </source>
</evidence>
<dbReference type="Proteomes" id="UP000799766">
    <property type="component" value="Unassembled WGS sequence"/>
</dbReference>
<dbReference type="EMBL" id="MU001680">
    <property type="protein sequence ID" value="KAF2457414.1"/>
    <property type="molecule type" value="Genomic_DNA"/>
</dbReference>
<sequence>MHSLLVPSLTLGGLIPAVRAIAYPGPAVTHVDRILEGVFPNPTPAPAIDISELRRRQNDAGDNTCGWQDNGLALTCGVSRTCMKYLPDNSVGMAGCCTAGDYQDCGWSNQCLNSWDAQESCGSACYSNTFIRKCTASSAPFCVSWTYPFEQIQDYGCSDEPIDSWITISASSSGASSGRVSLPVAPESSVTGWRSEDNPSSQCSSSSSCGTPTPPPSPDDDDDTPVGAIVGGVVGGIGAIALVCLGVWLCLRHKKKQPTATAAVSAVWTARVRGSRVERSLVVASFRRGGNGFVSPLKRFLDNKPSEI</sequence>
<proteinExistence type="predicted"/>
<evidence type="ECO:0000256" key="2">
    <source>
        <dbReference type="SAM" id="Phobius"/>
    </source>
</evidence>
<reference evidence="4" key="1">
    <citation type="journal article" date="2020" name="Stud. Mycol.">
        <title>101 Dothideomycetes genomes: a test case for predicting lifestyles and emergence of pathogens.</title>
        <authorList>
            <person name="Haridas S."/>
            <person name="Albert R."/>
            <person name="Binder M."/>
            <person name="Bloem J."/>
            <person name="Labutti K."/>
            <person name="Salamov A."/>
            <person name="Andreopoulos B."/>
            <person name="Baker S."/>
            <person name="Barry K."/>
            <person name="Bills G."/>
            <person name="Bluhm B."/>
            <person name="Cannon C."/>
            <person name="Castanera R."/>
            <person name="Culley D."/>
            <person name="Daum C."/>
            <person name="Ezra D."/>
            <person name="Gonzalez J."/>
            <person name="Henrissat B."/>
            <person name="Kuo A."/>
            <person name="Liang C."/>
            <person name="Lipzen A."/>
            <person name="Lutzoni F."/>
            <person name="Magnuson J."/>
            <person name="Mondo S."/>
            <person name="Nolan M."/>
            <person name="Ohm R."/>
            <person name="Pangilinan J."/>
            <person name="Park H.-J."/>
            <person name="Ramirez L."/>
            <person name="Alfaro M."/>
            <person name="Sun H."/>
            <person name="Tritt A."/>
            <person name="Yoshinaga Y."/>
            <person name="Zwiers L.-H."/>
            <person name="Turgeon B."/>
            <person name="Goodwin S."/>
            <person name="Spatafora J."/>
            <person name="Crous P."/>
            <person name="Grigoriev I."/>
        </authorList>
    </citation>
    <scope>NUCLEOTIDE SEQUENCE</scope>
    <source>
        <strain evidence="4">ATCC 16933</strain>
    </source>
</reference>
<evidence type="ECO:0000256" key="1">
    <source>
        <dbReference type="SAM" id="MobiDB-lite"/>
    </source>
</evidence>
<keyword evidence="5" id="KW-1185">Reference proteome</keyword>
<keyword evidence="2" id="KW-0812">Transmembrane</keyword>
<feature type="transmembrane region" description="Helical" evidence="2">
    <location>
        <begin position="226"/>
        <end position="251"/>
    </location>
</feature>
<organism evidence="4 5">
    <name type="scientific">Lineolata rhizophorae</name>
    <dbReference type="NCBI Taxonomy" id="578093"/>
    <lineage>
        <taxon>Eukaryota</taxon>
        <taxon>Fungi</taxon>
        <taxon>Dikarya</taxon>
        <taxon>Ascomycota</taxon>
        <taxon>Pezizomycotina</taxon>
        <taxon>Dothideomycetes</taxon>
        <taxon>Dothideomycetes incertae sedis</taxon>
        <taxon>Lineolatales</taxon>
        <taxon>Lineolataceae</taxon>
        <taxon>Lineolata</taxon>
    </lineage>
</organism>
<protein>
    <recommendedName>
        <fullName evidence="6">Mid2 domain-containing protein</fullName>
    </recommendedName>
</protein>
<dbReference type="OrthoDB" id="5347452at2759"/>
<feature type="signal peptide" evidence="3">
    <location>
        <begin position="1"/>
        <end position="20"/>
    </location>
</feature>
<evidence type="ECO:0000256" key="3">
    <source>
        <dbReference type="SAM" id="SignalP"/>
    </source>
</evidence>